<feature type="coiled-coil region" evidence="1">
    <location>
        <begin position="120"/>
        <end position="151"/>
    </location>
</feature>
<comment type="caution">
    <text evidence="3">The sequence shown here is derived from an EMBL/GenBank/DDBJ whole genome shotgun (WGS) entry which is preliminary data.</text>
</comment>
<proteinExistence type="predicted"/>
<feature type="non-terminal residue" evidence="3">
    <location>
        <position position="1"/>
    </location>
</feature>
<sequence length="1710" mass="193908">KSQLQKAQEAKNNIDNQKPEQLKKVIQELANALTDANNQLNEHTKNISSEKQQINDGIKQAELIKQQLANNSDSTELKTKIDAAINATKTILDNPKSSVDELKNANQTLKMANITNSAAKKALEQTKETALDELKKEITAADTALDDLNNKQNPTVLRKVLRNALDVLANSGVIPVSDVKQKTKELKSAIENFKSESSNSTNNDDQTLLDELEDLIKRGHALSDTLKQVGLNDDELKLRLQEAKNNIVNQKPEQLKKVIQDLRDVISDTSNRINEFFSSDKNISSEKQQINDGIRQAELIKQQLANNSDFTELRTKIDQDIATAQTTLNNSNSTLDDLKKANQILEAANKANIAKKTNLENSKQAAINALQTQITFADESINKPSNKNKDITSLTQSIIEALKTILNKDDFGLQAVNAMTDKLQAAIQTFEAQEVVDPTAKYKELLGEKINKLISDADAVAAANTANRITDDELVQQIAAAKKMKDNLEHQTADEIEAQINALLNSLNDANKNLNKILDKKELLASELQKTEALLKSLKPNSDYDQIKATIQASLTTAKTIFDQANPTPEKLQIALDNLKTANTANAETKKTLDQEHLDKAQKHQQIYNAAIDILTDPQILDTPERQVLLGLKTSELDTYLKPNQVNKEVLQTRAQTISDAIKKTKIASAKQLGNNLISELGSDSKYNDIKEKLTDAINELNTLANDADEPTVSAAIEKFNAAVKQAEDSKKELDQQTDNSALINNFNKLKETSKNYAQNDIADDKYSDIKDILNAAITKNDAVVNPTNGSSPTSMEIQNAEKDLERVLEQTKLKKQIRDLQSRNNEVSPPREYLEFNKTKHEILEDYKKFLDEAKTVFLEKTAQLSNKYQTEVIPGDTENIPYPKSYKEMNDPTNNEETNNKKYLKYINDELAWVEEQKTTNTTTNKELVQKINLLFKERYRTSLQMNLEDKIENTRQHLRMFASSLHKDRYKKILEQLKAHLRQIPDEETKKPLIFKANSTLVELEAINLNLLEILNAVPGEIAKADLTIQIKDDLKDLIPSISAFYDQSKDGTIDVTQNPWVSFLQTNKISELEQKANKLKEEVQTIPSTNFIAIREKVDQFDKIKAPYIKAYYDAMDYQVQKHIQDIKTNKIGDINIDDLSTFFDAIPKTEEANKKLAPLIQTIKQNVDTMKKGFKDIELIPEAVGPNLLHAQSQSRLNFEALLNSKDVSFSVPSDKIHNTIKEVQKELEKYFNGIYNTFHKNDEEIGEHNANASLTKFVAAIQKDRTVDTTHPDLQKIFSEISEKTTMDIPLNQPLKNQLSIIASVVEQDKIFKDHFNNYAREYFIKQMNNDQIKTELQKTFVKNNISYLLGTYDSGAENGETSWAYNTEEETQFSNFLYQGTEGEYGQYGQGFAKTSINYLNDLSMILNNVKKIQEQSTADATSAKYAYALFIYLQNKADASQSYDKIFLVQKRRLPFSVNDRENVPDYYISNLLGNTNTSSYINNYGFFEMLNYMLLGLSLKYEATYQTKHPKEQLDTSYLDQSNNLKAQDSLTPIQLTHKVLDIFGVDVWRYWAGFKDFDSEKLYFKQPLEWYNNNDIVYEVNVGKISTKQDKEFPTQGVQIYNYKTQSNQTIMPGTKVNSSVWMENSIKEILNAYEKLYLAYMDLLSNDPNGRYALVNKKILGFSSTKVSDHKEIDLSKLSAYDQDPKIESNNGDEFIYLK</sequence>
<dbReference type="Proteomes" id="UP001207252">
    <property type="component" value="Unassembled WGS sequence"/>
</dbReference>
<reference evidence="3 4" key="1">
    <citation type="journal article" date="2020" name="Int. J. Syst. Evol. Microbiol.">
        <title>Ureaplasma miroungigenitalium sp. nov. isolated from northern elephant seals (Mirounga angustirostris) and Ureaplasma zalophigenitalium sp. nov. isolated from California sea lions (Zalophus californianus).</title>
        <authorList>
            <person name="Volokhov D.V."/>
            <person name="Gulland F.M."/>
            <person name="Gao Y."/>
            <person name="Chizhikov V.E."/>
        </authorList>
    </citation>
    <scope>NUCLEOTIDE SEQUENCE [LARGE SCALE GENOMIC DNA]</scope>
    <source>
        <strain evidence="3 4">CSL7644-GEN</strain>
    </source>
</reference>
<feature type="coiled-coil region" evidence="1">
    <location>
        <begin position="471"/>
        <end position="534"/>
    </location>
</feature>
<organism evidence="3 4">
    <name type="scientific">Ureaplasma zalophigenitalium</name>
    <dbReference type="NCBI Taxonomy" id="907723"/>
    <lineage>
        <taxon>Bacteria</taxon>
        <taxon>Bacillati</taxon>
        <taxon>Mycoplasmatota</taxon>
        <taxon>Mycoplasmoidales</taxon>
        <taxon>Mycoplasmoidaceae</taxon>
        <taxon>Ureaplasma</taxon>
    </lineage>
</organism>
<protein>
    <recommendedName>
        <fullName evidence="5">ECM-binding protein homolog</fullName>
    </recommendedName>
</protein>
<name>A0ABT3BPK7_9BACT</name>
<accession>A0ABT3BPK7</accession>
<evidence type="ECO:0000256" key="1">
    <source>
        <dbReference type="SAM" id="Coils"/>
    </source>
</evidence>
<evidence type="ECO:0008006" key="5">
    <source>
        <dbReference type="Google" id="ProtNLM"/>
    </source>
</evidence>
<keyword evidence="4" id="KW-1185">Reference proteome</keyword>
<feature type="coiled-coil region" evidence="1">
    <location>
        <begin position="321"/>
        <end position="348"/>
    </location>
</feature>
<feature type="compositionally biased region" description="Polar residues" evidence="2">
    <location>
        <begin position="1"/>
        <end position="16"/>
    </location>
</feature>
<evidence type="ECO:0000313" key="3">
    <source>
        <dbReference type="EMBL" id="MCV3754196.1"/>
    </source>
</evidence>
<feature type="coiled-coil region" evidence="1">
    <location>
        <begin position="22"/>
        <end position="53"/>
    </location>
</feature>
<evidence type="ECO:0000313" key="4">
    <source>
        <dbReference type="Proteomes" id="UP001207252"/>
    </source>
</evidence>
<dbReference type="RefSeq" id="WP_263818000.1">
    <property type="nucleotide sequence ID" value="NZ_JAOXHJ010000005.1"/>
</dbReference>
<keyword evidence="1" id="KW-0175">Coiled coil</keyword>
<feature type="coiled-coil region" evidence="1">
    <location>
        <begin position="687"/>
        <end position="740"/>
    </location>
</feature>
<dbReference type="EMBL" id="JAOXHJ010000005">
    <property type="protein sequence ID" value="MCV3754196.1"/>
    <property type="molecule type" value="Genomic_DNA"/>
</dbReference>
<feature type="region of interest" description="Disordered" evidence="2">
    <location>
        <begin position="877"/>
        <end position="900"/>
    </location>
</feature>
<feature type="region of interest" description="Disordered" evidence="2">
    <location>
        <begin position="1"/>
        <end position="21"/>
    </location>
</feature>
<evidence type="ECO:0000256" key="2">
    <source>
        <dbReference type="SAM" id="MobiDB-lite"/>
    </source>
</evidence>
<gene>
    <name evidence="3" type="ORF">OF365_02305</name>
</gene>